<dbReference type="EMBL" id="MU003705">
    <property type="protein sequence ID" value="KAF2807496.1"/>
    <property type="molecule type" value="Genomic_DNA"/>
</dbReference>
<dbReference type="AlphaFoldDB" id="A0A6A6YF89"/>
<sequence>MAPTKTSPRQNNRRSTLPLQKKRSSKRLEALHQAQQRKIASDDKHLGQDRNTNEHDGNYTDSQETITNSLCPTCTRLRAYMDSSIKANTVEYLGWRLPGPVPNNEEPHVWVDLGDKNQHGLLRWYPASSAFVLVASGNVLQGLELAGVVMCEHFEDVGAQLGKQLSDTASLMNLLASKR</sequence>
<evidence type="ECO:0000313" key="4">
    <source>
        <dbReference type="RefSeq" id="XP_033574460.1"/>
    </source>
</evidence>
<dbReference type="RefSeq" id="XP_033574460.1">
    <property type="nucleotide sequence ID" value="XM_033728916.1"/>
</dbReference>
<keyword evidence="3" id="KW-1185">Reference proteome</keyword>
<feature type="compositionally biased region" description="Polar residues" evidence="1">
    <location>
        <begin position="1"/>
        <end position="18"/>
    </location>
</feature>
<accession>A0A6A6YF89</accession>
<protein>
    <submittedName>
        <fullName evidence="2 4">Uncharacterized protein</fullName>
    </submittedName>
</protein>
<dbReference type="Proteomes" id="UP000504636">
    <property type="component" value="Unplaced"/>
</dbReference>
<evidence type="ECO:0000313" key="2">
    <source>
        <dbReference type="EMBL" id="KAF2807496.1"/>
    </source>
</evidence>
<reference evidence="2 4" key="1">
    <citation type="journal article" date="2020" name="Stud. Mycol.">
        <title>101 Dothideomycetes genomes: a test case for predicting lifestyles and emergence of pathogens.</title>
        <authorList>
            <person name="Haridas S."/>
            <person name="Albert R."/>
            <person name="Binder M."/>
            <person name="Bloem J."/>
            <person name="Labutti K."/>
            <person name="Salamov A."/>
            <person name="Andreopoulos B."/>
            <person name="Baker S."/>
            <person name="Barry K."/>
            <person name="Bills G."/>
            <person name="Bluhm B."/>
            <person name="Cannon C."/>
            <person name="Castanera R."/>
            <person name="Culley D."/>
            <person name="Daum C."/>
            <person name="Ezra D."/>
            <person name="Gonzalez J."/>
            <person name="Henrissat B."/>
            <person name="Kuo A."/>
            <person name="Liang C."/>
            <person name="Lipzen A."/>
            <person name="Lutzoni F."/>
            <person name="Magnuson J."/>
            <person name="Mondo S."/>
            <person name="Nolan M."/>
            <person name="Ohm R."/>
            <person name="Pangilinan J."/>
            <person name="Park H.-J."/>
            <person name="Ramirez L."/>
            <person name="Alfaro M."/>
            <person name="Sun H."/>
            <person name="Tritt A."/>
            <person name="Yoshinaga Y."/>
            <person name="Zwiers L.-H."/>
            <person name="Turgeon B."/>
            <person name="Goodwin S."/>
            <person name="Spatafora J."/>
            <person name="Crous P."/>
            <person name="Grigoriev I."/>
        </authorList>
    </citation>
    <scope>NUCLEOTIDE SEQUENCE</scope>
    <source>
        <strain evidence="2 4">CBS 304.34</strain>
    </source>
</reference>
<dbReference type="OrthoDB" id="10493143at2759"/>
<feature type="compositionally biased region" description="Basic and acidic residues" evidence="1">
    <location>
        <begin position="39"/>
        <end position="58"/>
    </location>
</feature>
<organism evidence="2">
    <name type="scientific">Mytilinidion resinicola</name>
    <dbReference type="NCBI Taxonomy" id="574789"/>
    <lineage>
        <taxon>Eukaryota</taxon>
        <taxon>Fungi</taxon>
        <taxon>Dikarya</taxon>
        <taxon>Ascomycota</taxon>
        <taxon>Pezizomycotina</taxon>
        <taxon>Dothideomycetes</taxon>
        <taxon>Pleosporomycetidae</taxon>
        <taxon>Mytilinidiales</taxon>
        <taxon>Mytilinidiaceae</taxon>
        <taxon>Mytilinidion</taxon>
    </lineage>
</organism>
<reference evidence="4" key="2">
    <citation type="submission" date="2020-04" db="EMBL/GenBank/DDBJ databases">
        <authorList>
            <consortium name="NCBI Genome Project"/>
        </authorList>
    </citation>
    <scope>NUCLEOTIDE SEQUENCE</scope>
    <source>
        <strain evidence="4">CBS 304.34</strain>
    </source>
</reference>
<reference evidence="4" key="3">
    <citation type="submission" date="2025-04" db="UniProtKB">
        <authorList>
            <consortium name="RefSeq"/>
        </authorList>
    </citation>
    <scope>IDENTIFICATION</scope>
    <source>
        <strain evidence="4">CBS 304.34</strain>
    </source>
</reference>
<feature type="region of interest" description="Disordered" evidence="1">
    <location>
        <begin position="1"/>
        <end position="65"/>
    </location>
</feature>
<name>A0A6A6YF89_9PEZI</name>
<gene>
    <name evidence="2 4" type="ORF">BDZ99DRAFT_80758</name>
</gene>
<proteinExistence type="predicted"/>
<evidence type="ECO:0000313" key="3">
    <source>
        <dbReference type="Proteomes" id="UP000504636"/>
    </source>
</evidence>
<dbReference type="GeneID" id="54469809"/>
<evidence type="ECO:0000256" key="1">
    <source>
        <dbReference type="SAM" id="MobiDB-lite"/>
    </source>
</evidence>